<dbReference type="KEGG" id="egl:EGR_09337"/>
<keyword evidence="1" id="KW-1133">Transmembrane helix</keyword>
<dbReference type="EMBL" id="APAU02000143">
    <property type="protein sequence ID" value="EUB55821.1"/>
    <property type="molecule type" value="Genomic_DNA"/>
</dbReference>
<keyword evidence="3" id="KW-1185">Reference proteome</keyword>
<evidence type="ECO:0000313" key="2">
    <source>
        <dbReference type="EMBL" id="EUB55821.1"/>
    </source>
</evidence>
<sequence>MNIITSQDCDCKRYESPYDTKWHLLVLEVIPPSSFCPDGFTEAYFNIFIKHLQFFSSSGLLLLQLTSNNRLKASHGFNNAWRGIGASCSVLHAVATAVRYLSFTKSYFVKIAILPTIIIGSIASGLGLGALVLVPIQTAFINPNNLHNFTQYASIFSSPEVGANYPKACSVLSKFFPCLQIIGLALPREKQSDTTTSKKVFLLFRSNFSLRRLRLAKYSYSKPEFAIECVSCKMELLFAALLGIYTSSQEFLLGIGLFCFKTDGKQMVCKSISLNKLYTWFSSPFTLRKSSKRIKLQGVLNFIKTAIHLKMRRIFVIFHSLCELMHPKKHLQILTSKYKKVNIHRWLNSGSTYLPHHDNGLSVKRQNAVHPFATDTKALKLAFVVEAEFARINISCRKMKMKMKIYHGYAFTVASSESPHASSSMGRQRKERLAFSKHKSQNANKTAEAVCCKCVFKNYDRTHTLVIFAIQSSECFPPVHAIMFHSTAFCFILLRFDLI</sequence>
<dbReference type="Proteomes" id="UP000019149">
    <property type="component" value="Unassembled WGS sequence"/>
</dbReference>
<accession>W6U5H6</accession>
<protein>
    <submittedName>
        <fullName evidence="2">Oxalate:formate antiporter</fullName>
    </submittedName>
</protein>
<dbReference type="RefSeq" id="XP_024347017.1">
    <property type="nucleotide sequence ID" value="XM_024498586.1"/>
</dbReference>
<proteinExistence type="predicted"/>
<comment type="caution">
    <text evidence="2">The sequence shown here is derived from an EMBL/GenBank/DDBJ whole genome shotgun (WGS) entry which is preliminary data.</text>
</comment>
<reference evidence="2 3" key="1">
    <citation type="journal article" date="2013" name="Nat. Genet.">
        <title>The genome of the hydatid tapeworm Echinococcus granulosus.</title>
        <authorList>
            <person name="Zheng H."/>
            <person name="Zhang W."/>
            <person name="Zhang L."/>
            <person name="Zhang Z."/>
            <person name="Li J."/>
            <person name="Lu G."/>
            <person name="Zhu Y."/>
            <person name="Wang Y."/>
            <person name="Huang Y."/>
            <person name="Liu J."/>
            <person name="Kang H."/>
            <person name="Chen J."/>
            <person name="Wang L."/>
            <person name="Chen A."/>
            <person name="Yu S."/>
            <person name="Gao Z."/>
            <person name="Jin L."/>
            <person name="Gu W."/>
            <person name="Wang Z."/>
            <person name="Zhao L."/>
            <person name="Shi B."/>
            <person name="Wen H."/>
            <person name="Lin R."/>
            <person name="Jones M.K."/>
            <person name="Brejova B."/>
            <person name="Vinar T."/>
            <person name="Zhao G."/>
            <person name="McManus D.P."/>
            <person name="Chen Z."/>
            <person name="Zhou Y."/>
            <person name="Wang S."/>
        </authorList>
    </citation>
    <scope>NUCLEOTIDE SEQUENCE [LARGE SCALE GENOMIC DNA]</scope>
</reference>
<feature type="transmembrane region" description="Helical" evidence="1">
    <location>
        <begin position="113"/>
        <end position="136"/>
    </location>
</feature>
<organism evidence="2 3">
    <name type="scientific">Echinococcus granulosus</name>
    <name type="common">Hydatid tapeworm</name>
    <dbReference type="NCBI Taxonomy" id="6210"/>
    <lineage>
        <taxon>Eukaryota</taxon>
        <taxon>Metazoa</taxon>
        <taxon>Spiralia</taxon>
        <taxon>Lophotrochozoa</taxon>
        <taxon>Platyhelminthes</taxon>
        <taxon>Cestoda</taxon>
        <taxon>Eucestoda</taxon>
        <taxon>Cyclophyllidea</taxon>
        <taxon>Taeniidae</taxon>
        <taxon>Echinococcus</taxon>
        <taxon>Echinococcus granulosus group</taxon>
    </lineage>
</organism>
<dbReference type="GeneID" id="36345052"/>
<gene>
    <name evidence="2" type="ORF">EGR_09337</name>
</gene>
<name>W6U5H6_ECHGR</name>
<dbReference type="CTD" id="36345052"/>
<evidence type="ECO:0000256" key="1">
    <source>
        <dbReference type="SAM" id="Phobius"/>
    </source>
</evidence>
<feature type="transmembrane region" description="Helical" evidence="1">
    <location>
        <begin position="80"/>
        <end position="101"/>
    </location>
</feature>
<dbReference type="AlphaFoldDB" id="W6U5H6"/>
<evidence type="ECO:0000313" key="3">
    <source>
        <dbReference type="Proteomes" id="UP000019149"/>
    </source>
</evidence>
<keyword evidence="1" id="KW-0812">Transmembrane</keyword>
<keyword evidence="1" id="KW-0472">Membrane</keyword>